<protein>
    <submittedName>
        <fullName evidence="1">Unannotated protein</fullName>
    </submittedName>
</protein>
<reference evidence="1" key="1">
    <citation type="submission" date="2020-05" db="EMBL/GenBank/DDBJ databases">
        <authorList>
            <person name="Chiriac C."/>
            <person name="Salcher M."/>
            <person name="Ghai R."/>
            <person name="Kavagutti S V."/>
        </authorList>
    </citation>
    <scope>NUCLEOTIDE SEQUENCE</scope>
</reference>
<evidence type="ECO:0000313" key="1">
    <source>
        <dbReference type="EMBL" id="CAB4641157.1"/>
    </source>
</evidence>
<proteinExistence type="predicted"/>
<organism evidence="1">
    <name type="scientific">freshwater metagenome</name>
    <dbReference type="NCBI Taxonomy" id="449393"/>
    <lineage>
        <taxon>unclassified sequences</taxon>
        <taxon>metagenomes</taxon>
        <taxon>ecological metagenomes</taxon>
    </lineage>
</organism>
<dbReference type="AlphaFoldDB" id="A0A6J6JUZ6"/>
<dbReference type="EMBL" id="CAEZVQ010000150">
    <property type="protein sequence ID" value="CAB4641157.1"/>
    <property type="molecule type" value="Genomic_DNA"/>
</dbReference>
<gene>
    <name evidence="1" type="ORF">UFOPK2086_01004</name>
</gene>
<sequence length="79" mass="8815">MGTPRKCPDCGTKLVPIVFGMPGPELFDQAQQGNVILGGCCMMSINPTRGCTQCGWEYMPPPTDEFEEQYLRELLSRDE</sequence>
<name>A0A6J6JUZ6_9ZZZZ</name>
<accession>A0A6J6JUZ6</accession>